<reference evidence="3 4" key="1">
    <citation type="submission" date="2013-02" db="EMBL/GenBank/DDBJ databases">
        <title>The Genome Annotation of Plasmodium falciparum NF135/5.C10.</title>
        <authorList>
            <consortium name="The Broad Institute Genome Sequencing Platform"/>
            <consortium name="The Broad Institute Genome Sequencing Center for Infectious Disease"/>
            <person name="Neafsey D."/>
            <person name="Hoffman S."/>
            <person name="Volkman S."/>
            <person name="Rosenthal P."/>
            <person name="Walker B."/>
            <person name="Young S.K."/>
            <person name="Zeng Q."/>
            <person name="Gargeya S."/>
            <person name="Fitzgerald M."/>
            <person name="Haas B."/>
            <person name="Abouelleil A."/>
            <person name="Allen A.W."/>
            <person name="Alvarado L."/>
            <person name="Arachchi H.M."/>
            <person name="Berlin A.M."/>
            <person name="Chapman S.B."/>
            <person name="Gainer-Dewar J."/>
            <person name="Goldberg J."/>
            <person name="Griggs A."/>
            <person name="Gujja S."/>
            <person name="Hansen M."/>
            <person name="Howarth C."/>
            <person name="Imamovic A."/>
            <person name="Ireland A."/>
            <person name="Larimer J."/>
            <person name="McCowan C."/>
            <person name="Murphy C."/>
            <person name="Pearson M."/>
            <person name="Poon T.W."/>
            <person name="Priest M."/>
            <person name="Roberts A."/>
            <person name="Saif S."/>
            <person name="Shea T."/>
            <person name="Sisk P."/>
            <person name="Sykes S."/>
            <person name="Wortman J."/>
            <person name="Nusbaum C."/>
            <person name="Birren B."/>
        </authorList>
    </citation>
    <scope>NUCLEOTIDE SEQUENCE [LARGE SCALE GENOMIC DNA]</scope>
    <source>
        <strain evidence="3 4">NF135/5.C10</strain>
    </source>
</reference>
<keyword evidence="1" id="KW-1133">Transmembrane helix</keyword>
<evidence type="ECO:0008006" key="5">
    <source>
        <dbReference type="Google" id="ProtNLM"/>
    </source>
</evidence>
<sequence length="357" mass="39481">MKVHYINILLLALSLNILVINTHKKLSITPRHIQTTRLLCECELYVPNYDNDPEMKKVMQQFHDRTTQRFQEYDERLQERRQICKDKCDKEIQKIILKDKLEKELMDKFATLDTDIQSDAIPSCVCEKSLAEKAEKGCLRCGYGLGSVAPMIGLTGSVAVNVWKTAELAAAKAAAIAEGTAAGIKAGVNAGIQTVISGIYKKFGLTALGNRSLDSLLNANNYNNTMYLIKALQLEYTTKCVASGASEDSSTICIFSGLGDSRAANVIAQHAKTISLNAGQKAVEVTSNVTVSEIAALESTKVSAVETTCMGYYIAIISSIVAIVVIVLFMVIIYLILRHRRKRKMKKKFQYIKLLKE</sequence>
<accession>W4IPK4</accession>
<feature type="chain" id="PRO_5004843272" description="Surface antigen" evidence="2">
    <location>
        <begin position="23"/>
        <end position="357"/>
    </location>
</feature>
<reference evidence="3 4" key="2">
    <citation type="submission" date="2013-02" db="EMBL/GenBank/DDBJ databases">
        <title>The Genome Sequence of Plasmodium falciparum NF135/5.C10.</title>
        <authorList>
            <consortium name="The Broad Institute Genome Sequencing Platform"/>
            <consortium name="The Broad Institute Genome Sequencing Center for Infectious Disease"/>
            <person name="Neafsey D."/>
            <person name="Cheeseman I."/>
            <person name="Volkman S."/>
            <person name="Adams J."/>
            <person name="Walker B."/>
            <person name="Young S.K."/>
            <person name="Zeng Q."/>
            <person name="Gargeya S."/>
            <person name="Fitzgerald M."/>
            <person name="Haas B."/>
            <person name="Abouelleil A."/>
            <person name="Alvarado L."/>
            <person name="Arachchi H.M."/>
            <person name="Berlin A.M."/>
            <person name="Chapman S.B."/>
            <person name="Dewar J."/>
            <person name="Goldberg J."/>
            <person name="Griggs A."/>
            <person name="Gujja S."/>
            <person name="Hansen M."/>
            <person name="Howarth C."/>
            <person name="Imamovic A."/>
            <person name="Larimer J."/>
            <person name="McCowan C."/>
            <person name="Murphy C."/>
            <person name="Neiman D."/>
            <person name="Pearson M."/>
            <person name="Priest M."/>
            <person name="Roberts A."/>
            <person name="Saif S."/>
            <person name="Shea T."/>
            <person name="Sisk P."/>
            <person name="Sykes S."/>
            <person name="Wortman J."/>
            <person name="Nusbaum C."/>
            <person name="Birren B."/>
        </authorList>
    </citation>
    <scope>NUCLEOTIDE SEQUENCE [LARGE SCALE GENOMIC DNA]</scope>
    <source>
        <strain evidence="3 4">NF135/5.C10</strain>
    </source>
</reference>
<gene>
    <name evidence="3" type="ORF">PFNF135_00671</name>
</gene>
<evidence type="ECO:0000256" key="1">
    <source>
        <dbReference type="SAM" id="Phobius"/>
    </source>
</evidence>
<dbReference type="NCBIfam" id="TIGR01477">
    <property type="entry name" value="RIFIN"/>
    <property type="match status" value="1"/>
</dbReference>
<dbReference type="Proteomes" id="UP000019114">
    <property type="component" value="Unassembled WGS sequence"/>
</dbReference>
<protein>
    <recommendedName>
        <fullName evidence="5">Surface antigen</fullName>
    </recommendedName>
</protein>
<evidence type="ECO:0000256" key="2">
    <source>
        <dbReference type="SAM" id="SignalP"/>
    </source>
</evidence>
<dbReference type="InterPro" id="IPR006373">
    <property type="entry name" value="VSA_Rifin"/>
</dbReference>
<organism evidence="3 4">
    <name type="scientific">Plasmodium falciparum NF135/5.C10</name>
    <dbReference type="NCBI Taxonomy" id="1036726"/>
    <lineage>
        <taxon>Eukaryota</taxon>
        <taxon>Sar</taxon>
        <taxon>Alveolata</taxon>
        <taxon>Apicomplexa</taxon>
        <taxon>Aconoidasida</taxon>
        <taxon>Haemosporida</taxon>
        <taxon>Plasmodiidae</taxon>
        <taxon>Plasmodium</taxon>
        <taxon>Plasmodium (Laverania)</taxon>
    </lineage>
</organism>
<name>W4IPK4_PLAFA</name>
<keyword evidence="1" id="KW-0812">Transmembrane</keyword>
<dbReference type="Pfam" id="PF02009">
    <property type="entry name" value="RIFIN"/>
    <property type="match status" value="1"/>
</dbReference>
<dbReference type="EMBL" id="KI926020">
    <property type="protein sequence ID" value="ETW45070.1"/>
    <property type="molecule type" value="Genomic_DNA"/>
</dbReference>
<proteinExistence type="predicted"/>
<keyword evidence="1" id="KW-0472">Membrane</keyword>
<feature type="signal peptide" evidence="2">
    <location>
        <begin position="1"/>
        <end position="22"/>
    </location>
</feature>
<dbReference type="AlphaFoldDB" id="W4IPK4"/>
<evidence type="ECO:0000313" key="3">
    <source>
        <dbReference type="EMBL" id="ETW45070.1"/>
    </source>
</evidence>
<feature type="transmembrane region" description="Helical" evidence="1">
    <location>
        <begin position="310"/>
        <end position="337"/>
    </location>
</feature>
<evidence type="ECO:0000313" key="4">
    <source>
        <dbReference type="Proteomes" id="UP000019114"/>
    </source>
</evidence>
<keyword evidence="2" id="KW-0732">Signal</keyword>